<evidence type="ECO:0000313" key="4">
    <source>
        <dbReference type="EMBL" id="MDA2809621.1"/>
    </source>
</evidence>
<name>A0ABT4TY49_9ACTN</name>
<organism evidence="4 5">
    <name type="scientific">Nocardiopsis endophytica</name>
    <dbReference type="NCBI Taxonomy" id="3018445"/>
    <lineage>
        <taxon>Bacteria</taxon>
        <taxon>Bacillati</taxon>
        <taxon>Actinomycetota</taxon>
        <taxon>Actinomycetes</taxon>
        <taxon>Streptosporangiales</taxon>
        <taxon>Nocardiopsidaceae</taxon>
        <taxon>Nocardiopsis</taxon>
    </lineage>
</organism>
<dbReference type="EMBL" id="JAQFWQ010000005">
    <property type="protein sequence ID" value="MDA2809621.1"/>
    <property type="molecule type" value="Genomic_DNA"/>
</dbReference>
<dbReference type="PANTHER" id="PTHR43584:SF8">
    <property type="entry name" value="N-ACETYLMURAMATE ALPHA-1-PHOSPHATE URIDYLYLTRANSFERASE"/>
    <property type="match status" value="1"/>
</dbReference>
<protein>
    <recommendedName>
        <fullName evidence="3">Mannose-1-phosphate guanyltransferase C-terminal domain-containing protein</fullName>
    </recommendedName>
</protein>
<dbReference type="RefSeq" id="WP_270683522.1">
    <property type="nucleotide sequence ID" value="NZ_JAQFWQ010000005.1"/>
</dbReference>
<reference evidence="4 5" key="1">
    <citation type="submission" date="2023-01" db="EMBL/GenBank/DDBJ databases">
        <title>Draft genome sequence of Nocardiopsis sp. RSe5-2 isolated from halophytes.</title>
        <authorList>
            <person name="Duangmal K."/>
            <person name="Chantavorakit T."/>
        </authorList>
    </citation>
    <scope>NUCLEOTIDE SEQUENCE [LARGE SCALE GENOMIC DNA]</scope>
    <source>
        <strain evidence="4 5">RSe5-2</strain>
    </source>
</reference>
<dbReference type="InterPro" id="IPR050065">
    <property type="entry name" value="GlmU-like"/>
</dbReference>
<dbReference type="Proteomes" id="UP001527866">
    <property type="component" value="Unassembled WGS sequence"/>
</dbReference>
<evidence type="ECO:0000256" key="2">
    <source>
        <dbReference type="ARBA" id="ARBA00023315"/>
    </source>
</evidence>
<sequence length="222" mass="23258">MSPNQFLDLSYYCDTSGVPLPFPVPEAVFDVKAGVRDWLSTARRDLSGTVHPRAEVDGAVIVEPGAVVDSGAVITGPALICRGAYVGRGLVRDHAVIGPGSKIGYACEITRSLILAETRAMHFVFVGDSIIGSRVNVGSSSVLANLRVDRPVVEPAVDELFVTVSGVRVGTGQTKFGAVLGDRVQLPALTSVAPGTLIGPDVTIYPTGQLGGLYPTEARVRM</sequence>
<evidence type="ECO:0000256" key="1">
    <source>
        <dbReference type="ARBA" id="ARBA00022679"/>
    </source>
</evidence>
<keyword evidence="5" id="KW-1185">Reference proteome</keyword>
<gene>
    <name evidence="4" type="ORF">O4J56_03115</name>
</gene>
<evidence type="ECO:0000313" key="5">
    <source>
        <dbReference type="Proteomes" id="UP001527866"/>
    </source>
</evidence>
<dbReference type="PANTHER" id="PTHR43584">
    <property type="entry name" value="NUCLEOTIDYL TRANSFERASE"/>
    <property type="match status" value="1"/>
</dbReference>
<feature type="domain" description="Mannose-1-phosphate guanyltransferase C-terminal" evidence="3">
    <location>
        <begin position="75"/>
        <end position="170"/>
    </location>
</feature>
<keyword evidence="2" id="KW-0012">Acyltransferase</keyword>
<accession>A0ABT4TY49</accession>
<evidence type="ECO:0000259" key="3">
    <source>
        <dbReference type="Pfam" id="PF25087"/>
    </source>
</evidence>
<dbReference type="InterPro" id="IPR011004">
    <property type="entry name" value="Trimer_LpxA-like_sf"/>
</dbReference>
<dbReference type="SUPFAM" id="SSF51161">
    <property type="entry name" value="Trimeric LpxA-like enzymes"/>
    <property type="match status" value="1"/>
</dbReference>
<keyword evidence="1" id="KW-0808">Transferase</keyword>
<dbReference type="InterPro" id="IPR056729">
    <property type="entry name" value="GMPPB_C"/>
</dbReference>
<dbReference type="Gene3D" id="2.160.10.10">
    <property type="entry name" value="Hexapeptide repeat proteins"/>
    <property type="match status" value="1"/>
</dbReference>
<dbReference type="Pfam" id="PF25087">
    <property type="entry name" value="GMPPB_C"/>
    <property type="match status" value="1"/>
</dbReference>
<comment type="caution">
    <text evidence="4">The sequence shown here is derived from an EMBL/GenBank/DDBJ whole genome shotgun (WGS) entry which is preliminary data.</text>
</comment>
<proteinExistence type="predicted"/>